<keyword evidence="3" id="KW-1185">Reference proteome</keyword>
<evidence type="ECO:0000256" key="1">
    <source>
        <dbReference type="SAM" id="MobiDB-lite"/>
    </source>
</evidence>
<dbReference type="GeneID" id="14924338"/>
<feature type="compositionally biased region" description="Basic residues" evidence="1">
    <location>
        <begin position="178"/>
        <end position="208"/>
    </location>
</feature>
<gene>
    <name evidence="2" type="ORF">ACA1_069490</name>
</gene>
<dbReference type="AlphaFoldDB" id="L8HDU7"/>
<dbReference type="RefSeq" id="XP_004352893.1">
    <property type="nucleotide sequence ID" value="XM_004352841.1"/>
</dbReference>
<feature type="region of interest" description="Disordered" evidence="1">
    <location>
        <begin position="165"/>
        <end position="261"/>
    </location>
</feature>
<reference evidence="2 3" key="1">
    <citation type="journal article" date="2013" name="Genome Biol.">
        <title>Genome of Acanthamoeba castellanii highlights extensive lateral gene transfer and early evolution of tyrosine kinase signaling.</title>
        <authorList>
            <person name="Clarke M."/>
            <person name="Lohan A.J."/>
            <person name="Liu B."/>
            <person name="Lagkouvardos I."/>
            <person name="Roy S."/>
            <person name="Zafar N."/>
            <person name="Bertelli C."/>
            <person name="Schilde C."/>
            <person name="Kianianmomeni A."/>
            <person name="Burglin T.R."/>
            <person name="Frech C."/>
            <person name="Turcotte B."/>
            <person name="Kopec K.O."/>
            <person name="Synnott J.M."/>
            <person name="Choo C."/>
            <person name="Paponov I."/>
            <person name="Finkler A."/>
            <person name="Soon Heng Tan C."/>
            <person name="Hutchins A.P."/>
            <person name="Weinmeier T."/>
            <person name="Rattei T."/>
            <person name="Chu J.S."/>
            <person name="Gimenez G."/>
            <person name="Irimia M."/>
            <person name="Rigden D.J."/>
            <person name="Fitzpatrick D.A."/>
            <person name="Lorenzo-Morales J."/>
            <person name="Bateman A."/>
            <person name="Chiu C.H."/>
            <person name="Tang P."/>
            <person name="Hegemann P."/>
            <person name="Fromm H."/>
            <person name="Raoult D."/>
            <person name="Greub G."/>
            <person name="Miranda-Saavedra D."/>
            <person name="Chen N."/>
            <person name="Nash P."/>
            <person name="Ginger M.L."/>
            <person name="Horn M."/>
            <person name="Schaap P."/>
            <person name="Caler L."/>
            <person name="Loftus B."/>
        </authorList>
    </citation>
    <scope>NUCLEOTIDE SEQUENCE [LARGE SCALE GENOMIC DNA]</scope>
    <source>
        <strain evidence="2 3">Neff</strain>
    </source>
</reference>
<sequence length="456" mass="51245">MDPAQTGAGVESLFSFLENQAALSFAPSEASRAVAAGQVHDGFKPVMGAGSAAGHTKETKKKKSTGVSWAERIEAAIVNSGGQASLKAILHFIELRFTDVAAVGYDWKRTISFTLQGGDQFKKVGSECGGVWQMCQPTEEVPPWELNNLELKRIIEEEAKTKKEKLDEEKLKLDSRKSTRKRRSHSPRKRSKSRSRSRSSRRSRRSRSRSRDRERKRSERRHKSSRRNAEEEKRVKRRKSEDGHSTLKDRTKPTTKGAGEIEPFEDFQAALRAKLEAQAQQDMASAVQGRGEPLGPIDISAGGIGKTEGNEEHKTEPTSTSEKVEEEGEAVIKSKEEEILELYLKQHQQDKQMMAHEANSYDYSSTYGYYSGYSGYTTDPAAWEQYQAQYAQWTAYYTSMGAVMTTPMTMMEEGGDDLGEEGGKKKGGKKPTPEFWKAYKEKKRRKKAATRFNLKG</sequence>
<dbReference type="VEuPathDB" id="AmoebaDB:ACA1_069490"/>
<feature type="compositionally biased region" description="Basic and acidic residues" evidence="1">
    <location>
        <begin position="227"/>
        <end position="252"/>
    </location>
</feature>
<protein>
    <recommendedName>
        <fullName evidence="4">Fork head domain containing protein</fullName>
    </recommendedName>
</protein>
<dbReference type="EMBL" id="KB007857">
    <property type="protein sequence ID" value="ELR23365.1"/>
    <property type="molecule type" value="Genomic_DNA"/>
</dbReference>
<dbReference type="KEGG" id="acan:ACA1_069490"/>
<proteinExistence type="predicted"/>
<evidence type="ECO:0000313" key="2">
    <source>
        <dbReference type="EMBL" id="ELR23365.1"/>
    </source>
</evidence>
<name>L8HDU7_ACACF</name>
<evidence type="ECO:0000313" key="3">
    <source>
        <dbReference type="Proteomes" id="UP000011083"/>
    </source>
</evidence>
<evidence type="ECO:0008006" key="4">
    <source>
        <dbReference type="Google" id="ProtNLM"/>
    </source>
</evidence>
<feature type="compositionally biased region" description="Basic and acidic residues" evidence="1">
    <location>
        <begin position="165"/>
        <end position="177"/>
    </location>
</feature>
<feature type="region of interest" description="Disordered" evidence="1">
    <location>
        <begin position="282"/>
        <end position="330"/>
    </location>
</feature>
<accession>L8HDU7</accession>
<organism evidence="2 3">
    <name type="scientific">Acanthamoeba castellanii (strain ATCC 30010 / Neff)</name>
    <dbReference type="NCBI Taxonomy" id="1257118"/>
    <lineage>
        <taxon>Eukaryota</taxon>
        <taxon>Amoebozoa</taxon>
        <taxon>Discosea</taxon>
        <taxon>Longamoebia</taxon>
        <taxon>Centramoebida</taxon>
        <taxon>Acanthamoebidae</taxon>
        <taxon>Acanthamoeba</taxon>
    </lineage>
</organism>
<dbReference type="Proteomes" id="UP000011083">
    <property type="component" value="Unassembled WGS sequence"/>
</dbReference>
<feature type="region of interest" description="Disordered" evidence="1">
    <location>
        <begin position="414"/>
        <end position="435"/>
    </location>
</feature>